<evidence type="ECO:0000313" key="3">
    <source>
        <dbReference type="EMBL" id="APM40741.1"/>
    </source>
</evidence>
<dbReference type="RefSeq" id="WP_073540303.1">
    <property type="nucleotide sequence ID" value="NZ_CP018335.1"/>
</dbReference>
<proteinExistence type="predicted"/>
<feature type="transmembrane region" description="Helical" evidence="1">
    <location>
        <begin position="175"/>
        <end position="202"/>
    </location>
</feature>
<keyword evidence="1" id="KW-1133">Transmembrane helix</keyword>
<dbReference type="Pfam" id="PF02517">
    <property type="entry name" value="Rce1-like"/>
    <property type="match status" value="1"/>
</dbReference>
<feature type="transmembrane region" description="Helical" evidence="1">
    <location>
        <begin position="24"/>
        <end position="42"/>
    </location>
</feature>
<dbReference type="InterPro" id="IPR003675">
    <property type="entry name" value="Rce1/LyrA-like_dom"/>
</dbReference>
<dbReference type="PANTHER" id="PTHR36435">
    <property type="entry name" value="SLR1288 PROTEIN"/>
    <property type="match status" value="1"/>
</dbReference>
<feature type="transmembrane region" description="Helical" evidence="1">
    <location>
        <begin position="54"/>
        <end position="75"/>
    </location>
</feature>
<keyword evidence="1" id="KW-0472">Membrane</keyword>
<evidence type="ECO:0000259" key="2">
    <source>
        <dbReference type="Pfam" id="PF02517"/>
    </source>
</evidence>
<dbReference type="OrthoDB" id="4177129at2"/>
<gene>
    <name evidence="3" type="ORF">BS101_19460</name>
</gene>
<feature type="transmembrane region" description="Helical" evidence="1">
    <location>
        <begin position="95"/>
        <end position="120"/>
    </location>
</feature>
<dbReference type="AlphaFoldDB" id="A0A1L5FCK6"/>
<name>A0A1L5FCK6_CLOKL</name>
<feature type="transmembrane region" description="Helical" evidence="1">
    <location>
        <begin position="132"/>
        <end position="152"/>
    </location>
</feature>
<organism evidence="3 4">
    <name type="scientific">Clostridium kluyveri</name>
    <dbReference type="NCBI Taxonomy" id="1534"/>
    <lineage>
        <taxon>Bacteria</taxon>
        <taxon>Bacillati</taxon>
        <taxon>Bacillota</taxon>
        <taxon>Clostridia</taxon>
        <taxon>Eubacteriales</taxon>
        <taxon>Clostridiaceae</taxon>
        <taxon>Clostridium</taxon>
    </lineage>
</organism>
<dbReference type="InterPro" id="IPR052710">
    <property type="entry name" value="CAAX_protease"/>
</dbReference>
<evidence type="ECO:0000313" key="4">
    <source>
        <dbReference type="Proteomes" id="UP000184604"/>
    </source>
</evidence>
<dbReference type="GO" id="GO:0080120">
    <property type="term" value="P:CAAX-box protein maturation"/>
    <property type="evidence" value="ECO:0007669"/>
    <property type="project" value="UniProtKB-ARBA"/>
</dbReference>
<evidence type="ECO:0000256" key="1">
    <source>
        <dbReference type="SAM" id="Phobius"/>
    </source>
</evidence>
<dbReference type="PANTHER" id="PTHR36435:SF1">
    <property type="entry name" value="CAAX AMINO TERMINAL PROTEASE FAMILY PROTEIN"/>
    <property type="match status" value="1"/>
</dbReference>
<keyword evidence="1" id="KW-0812">Transmembrane</keyword>
<dbReference type="GO" id="GO:0004175">
    <property type="term" value="F:endopeptidase activity"/>
    <property type="evidence" value="ECO:0007669"/>
    <property type="project" value="UniProtKB-ARBA"/>
</dbReference>
<sequence length="215" mass="23913">MLIPHFEEDRSISNGSLRINVEDAILAIFIYIIILVFSGVLFRKNGNSLLKMFMFNSLIAIVMFIITTILFHVLHGIKGKNISGKSSKKFTIRNLLYVTIVILGSRVISNDLVVFILTPFSKILMTKSMLEALNEVVQVPFLAYVCIIGPAMEELVFRGGILGGLLKTYSVKKSIIISSILFGVVHLNGIPFTILGVLFIIYGLKKINGFKIDIC</sequence>
<dbReference type="EMBL" id="CP018335">
    <property type="protein sequence ID" value="APM40741.1"/>
    <property type="molecule type" value="Genomic_DNA"/>
</dbReference>
<feature type="domain" description="CAAX prenyl protease 2/Lysostaphin resistance protein A-like" evidence="2">
    <location>
        <begin position="138"/>
        <end position="201"/>
    </location>
</feature>
<protein>
    <recommendedName>
        <fullName evidence="2">CAAX prenyl protease 2/Lysostaphin resistance protein A-like domain-containing protein</fullName>
    </recommendedName>
</protein>
<reference evidence="3 4" key="1">
    <citation type="submission" date="2016-12" db="EMBL/GenBank/DDBJ databases">
        <title>Complete genome sequence of Clostridium kluyveri JZZ isolated from the pit mud of a Chinese flavor liquor-making factory.</title>
        <authorList>
            <person name="Wang Y."/>
        </authorList>
    </citation>
    <scope>NUCLEOTIDE SEQUENCE [LARGE SCALE GENOMIC DNA]</scope>
    <source>
        <strain evidence="3 4">JZZ</strain>
    </source>
</reference>
<dbReference type="Proteomes" id="UP000184604">
    <property type="component" value="Chromosome"/>
</dbReference>
<accession>A0A1L5FCK6</accession>